<dbReference type="Gramene" id="AET2Gv20604600.1">
    <property type="protein sequence ID" value="AET2Gv20604600.1"/>
    <property type="gene ID" value="AET2Gv20604600"/>
</dbReference>
<dbReference type="AlphaFoldDB" id="A0A453BR91"/>
<sequence>LELSEKRTQGGRSIFLPLLSFVRTPPRRHGCRPPAALPRGRRPRL</sequence>
<keyword evidence="3" id="KW-1185">Reference proteome</keyword>
<protein>
    <submittedName>
        <fullName evidence="2">Uncharacterized protein</fullName>
    </submittedName>
</protein>
<dbReference type="EnsemblPlants" id="AET2Gv20604600.1">
    <property type="protein sequence ID" value="AET2Gv20604600.1"/>
    <property type="gene ID" value="AET2Gv20604600"/>
</dbReference>
<dbReference type="Proteomes" id="UP000015105">
    <property type="component" value="Chromosome 2D"/>
</dbReference>
<reference evidence="3" key="1">
    <citation type="journal article" date="2014" name="Science">
        <title>Ancient hybridizations among the ancestral genomes of bread wheat.</title>
        <authorList>
            <consortium name="International Wheat Genome Sequencing Consortium,"/>
            <person name="Marcussen T."/>
            <person name="Sandve S.R."/>
            <person name="Heier L."/>
            <person name="Spannagl M."/>
            <person name="Pfeifer M."/>
            <person name="Jakobsen K.S."/>
            <person name="Wulff B.B."/>
            <person name="Steuernagel B."/>
            <person name="Mayer K.F."/>
            <person name="Olsen O.A."/>
        </authorList>
    </citation>
    <scope>NUCLEOTIDE SEQUENCE [LARGE SCALE GENOMIC DNA]</scope>
    <source>
        <strain evidence="3">cv. AL8/78</strain>
    </source>
</reference>
<evidence type="ECO:0000313" key="3">
    <source>
        <dbReference type="Proteomes" id="UP000015105"/>
    </source>
</evidence>
<reference evidence="3" key="2">
    <citation type="journal article" date="2017" name="Nat. Plants">
        <title>The Aegilops tauschii genome reveals multiple impacts of transposons.</title>
        <authorList>
            <person name="Zhao G."/>
            <person name="Zou C."/>
            <person name="Li K."/>
            <person name="Wang K."/>
            <person name="Li T."/>
            <person name="Gao L."/>
            <person name="Zhang X."/>
            <person name="Wang H."/>
            <person name="Yang Z."/>
            <person name="Liu X."/>
            <person name="Jiang W."/>
            <person name="Mao L."/>
            <person name="Kong X."/>
            <person name="Jiao Y."/>
            <person name="Jia J."/>
        </authorList>
    </citation>
    <scope>NUCLEOTIDE SEQUENCE [LARGE SCALE GENOMIC DNA]</scope>
    <source>
        <strain evidence="3">cv. AL8/78</strain>
    </source>
</reference>
<evidence type="ECO:0000313" key="2">
    <source>
        <dbReference type="EnsemblPlants" id="AET2Gv20604600.1"/>
    </source>
</evidence>
<reference evidence="2" key="5">
    <citation type="journal article" date="2021" name="G3 (Bethesda)">
        <title>Aegilops tauschii genome assembly Aet v5.0 features greater sequence contiguity and improved annotation.</title>
        <authorList>
            <person name="Wang L."/>
            <person name="Zhu T."/>
            <person name="Rodriguez J.C."/>
            <person name="Deal K.R."/>
            <person name="Dubcovsky J."/>
            <person name="McGuire P.E."/>
            <person name="Lux T."/>
            <person name="Spannagl M."/>
            <person name="Mayer K.F.X."/>
            <person name="Baldrich P."/>
            <person name="Meyers B.C."/>
            <person name="Huo N."/>
            <person name="Gu Y.Q."/>
            <person name="Zhou H."/>
            <person name="Devos K.M."/>
            <person name="Bennetzen J.L."/>
            <person name="Unver T."/>
            <person name="Budak H."/>
            <person name="Gulick P.J."/>
            <person name="Galiba G."/>
            <person name="Kalapos B."/>
            <person name="Nelson D.R."/>
            <person name="Li P."/>
            <person name="You F.M."/>
            <person name="Luo M.C."/>
            <person name="Dvorak J."/>
        </authorList>
    </citation>
    <scope>NUCLEOTIDE SEQUENCE [LARGE SCALE GENOMIC DNA]</scope>
    <source>
        <strain evidence="2">cv. AL8/78</strain>
    </source>
</reference>
<accession>A0A453BR91</accession>
<name>A0A453BR91_AEGTS</name>
<feature type="region of interest" description="Disordered" evidence="1">
    <location>
        <begin position="26"/>
        <end position="45"/>
    </location>
</feature>
<reference evidence="2" key="3">
    <citation type="journal article" date="2017" name="Nature">
        <title>Genome sequence of the progenitor of the wheat D genome Aegilops tauschii.</title>
        <authorList>
            <person name="Luo M.C."/>
            <person name="Gu Y.Q."/>
            <person name="Puiu D."/>
            <person name="Wang H."/>
            <person name="Twardziok S.O."/>
            <person name="Deal K.R."/>
            <person name="Huo N."/>
            <person name="Zhu T."/>
            <person name="Wang L."/>
            <person name="Wang Y."/>
            <person name="McGuire P.E."/>
            <person name="Liu S."/>
            <person name="Long H."/>
            <person name="Ramasamy R.K."/>
            <person name="Rodriguez J.C."/>
            <person name="Van S.L."/>
            <person name="Yuan L."/>
            <person name="Wang Z."/>
            <person name="Xia Z."/>
            <person name="Xiao L."/>
            <person name="Anderson O.D."/>
            <person name="Ouyang S."/>
            <person name="Liang Y."/>
            <person name="Zimin A.V."/>
            <person name="Pertea G."/>
            <person name="Qi P."/>
            <person name="Bennetzen J.L."/>
            <person name="Dai X."/>
            <person name="Dawson M.W."/>
            <person name="Muller H.G."/>
            <person name="Kugler K."/>
            <person name="Rivarola-Duarte L."/>
            <person name="Spannagl M."/>
            <person name="Mayer K.F.X."/>
            <person name="Lu F.H."/>
            <person name="Bevan M.W."/>
            <person name="Leroy P."/>
            <person name="Li P."/>
            <person name="You F.M."/>
            <person name="Sun Q."/>
            <person name="Liu Z."/>
            <person name="Lyons E."/>
            <person name="Wicker T."/>
            <person name="Salzberg S.L."/>
            <person name="Devos K.M."/>
            <person name="Dvorak J."/>
        </authorList>
    </citation>
    <scope>NUCLEOTIDE SEQUENCE [LARGE SCALE GENOMIC DNA]</scope>
    <source>
        <strain evidence="2">cv. AL8/78</strain>
    </source>
</reference>
<proteinExistence type="predicted"/>
<organism evidence="2 3">
    <name type="scientific">Aegilops tauschii subsp. strangulata</name>
    <name type="common">Goatgrass</name>
    <dbReference type="NCBI Taxonomy" id="200361"/>
    <lineage>
        <taxon>Eukaryota</taxon>
        <taxon>Viridiplantae</taxon>
        <taxon>Streptophyta</taxon>
        <taxon>Embryophyta</taxon>
        <taxon>Tracheophyta</taxon>
        <taxon>Spermatophyta</taxon>
        <taxon>Magnoliopsida</taxon>
        <taxon>Liliopsida</taxon>
        <taxon>Poales</taxon>
        <taxon>Poaceae</taxon>
        <taxon>BOP clade</taxon>
        <taxon>Pooideae</taxon>
        <taxon>Triticodae</taxon>
        <taxon>Triticeae</taxon>
        <taxon>Triticinae</taxon>
        <taxon>Aegilops</taxon>
    </lineage>
</organism>
<reference evidence="2" key="4">
    <citation type="submission" date="2019-03" db="UniProtKB">
        <authorList>
            <consortium name="EnsemblPlants"/>
        </authorList>
    </citation>
    <scope>IDENTIFICATION</scope>
</reference>
<evidence type="ECO:0000256" key="1">
    <source>
        <dbReference type="SAM" id="MobiDB-lite"/>
    </source>
</evidence>